<reference evidence="2" key="1">
    <citation type="submission" date="2020-11" db="EMBL/GenBank/DDBJ databases">
        <authorList>
            <consortium name="DOE Joint Genome Institute"/>
            <person name="Ahrendt S."/>
            <person name="Riley R."/>
            <person name="Andreopoulos W."/>
            <person name="Labutti K."/>
            <person name="Pangilinan J."/>
            <person name="Ruiz-Duenas F.J."/>
            <person name="Barrasa J.M."/>
            <person name="Sanchez-Garcia M."/>
            <person name="Camarero S."/>
            <person name="Miyauchi S."/>
            <person name="Serrano A."/>
            <person name="Linde D."/>
            <person name="Babiker R."/>
            <person name="Drula E."/>
            <person name="Ayuso-Fernandez I."/>
            <person name="Pacheco R."/>
            <person name="Padilla G."/>
            <person name="Ferreira P."/>
            <person name="Barriuso J."/>
            <person name="Kellner H."/>
            <person name="Castanera R."/>
            <person name="Alfaro M."/>
            <person name="Ramirez L."/>
            <person name="Pisabarro A.G."/>
            <person name="Kuo A."/>
            <person name="Tritt A."/>
            <person name="Lipzen A."/>
            <person name="He G."/>
            <person name="Yan M."/>
            <person name="Ng V."/>
            <person name="Cullen D."/>
            <person name="Martin F."/>
            <person name="Rosso M.-N."/>
            <person name="Henrissat B."/>
            <person name="Hibbett D."/>
            <person name="Martinez A.T."/>
            <person name="Grigoriev I.V."/>
        </authorList>
    </citation>
    <scope>NUCLEOTIDE SEQUENCE</scope>
    <source>
        <strain evidence="2">AH 40177</strain>
    </source>
</reference>
<protein>
    <recommendedName>
        <fullName evidence="1">Fungal-type protein kinase domain-containing protein</fullName>
    </recommendedName>
</protein>
<evidence type="ECO:0000259" key="1">
    <source>
        <dbReference type="Pfam" id="PF17667"/>
    </source>
</evidence>
<name>A0A9P5TZ89_9AGAR</name>
<proteinExistence type="predicted"/>
<accession>A0A9P5TZ89</accession>
<dbReference type="InterPro" id="IPR040976">
    <property type="entry name" value="Pkinase_fungal"/>
</dbReference>
<comment type="caution">
    <text evidence="2">The sequence shown here is derived from an EMBL/GenBank/DDBJ whole genome shotgun (WGS) entry which is preliminary data.</text>
</comment>
<evidence type="ECO:0000313" key="2">
    <source>
        <dbReference type="EMBL" id="KAF9061290.1"/>
    </source>
</evidence>
<keyword evidence="3" id="KW-1185">Reference proteome</keyword>
<sequence length="231" mass="27006">MPYSDFRLRTSGIWFQLRNWANPIRSAPAAWFQWCFPNKVQTKILQIYQELKIVKDCNGFVIDRDMAVNWRHYFSEGNISTKSGTSEFMSDQLLNPNRKNYVRSPLDDYRSLFYVTQWACAFHELSPEDSPKSPALLQQLRTHLTGDRVTRQYATSTMVDMLNIRKDKYGIWLAEAQPFLRDWNASLSLLGNEWVDIVKSRGHNSVSFRQCADLGLLVFLEIARKHIHLLP</sequence>
<feature type="domain" description="Fungal-type protein kinase" evidence="1">
    <location>
        <begin position="54"/>
        <end position="120"/>
    </location>
</feature>
<dbReference type="AlphaFoldDB" id="A0A9P5TZ89"/>
<evidence type="ECO:0000313" key="3">
    <source>
        <dbReference type="Proteomes" id="UP000772434"/>
    </source>
</evidence>
<organism evidence="2 3">
    <name type="scientific">Rhodocollybia butyracea</name>
    <dbReference type="NCBI Taxonomy" id="206335"/>
    <lineage>
        <taxon>Eukaryota</taxon>
        <taxon>Fungi</taxon>
        <taxon>Dikarya</taxon>
        <taxon>Basidiomycota</taxon>
        <taxon>Agaricomycotina</taxon>
        <taxon>Agaricomycetes</taxon>
        <taxon>Agaricomycetidae</taxon>
        <taxon>Agaricales</taxon>
        <taxon>Marasmiineae</taxon>
        <taxon>Omphalotaceae</taxon>
        <taxon>Rhodocollybia</taxon>
    </lineage>
</organism>
<dbReference type="Pfam" id="PF17667">
    <property type="entry name" value="Pkinase_fungal"/>
    <property type="match status" value="1"/>
</dbReference>
<dbReference type="Proteomes" id="UP000772434">
    <property type="component" value="Unassembled WGS sequence"/>
</dbReference>
<dbReference type="OrthoDB" id="5584477at2759"/>
<gene>
    <name evidence="2" type="ORF">BDP27DRAFT_1429104</name>
</gene>
<dbReference type="EMBL" id="JADNRY010000207">
    <property type="protein sequence ID" value="KAF9061290.1"/>
    <property type="molecule type" value="Genomic_DNA"/>
</dbReference>